<comment type="caution">
    <text evidence="3">The sequence shown here is derived from an EMBL/GenBank/DDBJ whole genome shotgun (WGS) entry which is preliminary data.</text>
</comment>
<feature type="region of interest" description="Disordered" evidence="1">
    <location>
        <begin position="143"/>
        <end position="181"/>
    </location>
</feature>
<protein>
    <submittedName>
        <fullName evidence="3">Uncharacterized protein</fullName>
    </submittedName>
</protein>
<feature type="region of interest" description="Disordered" evidence="1">
    <location>
        <begin position="424"/>
        <end position="449"/>
    </location>
</feature>
<evidence type="ECO:0000256" key="2">
    <source>
        <dbReference type="SAM" id="Phobius"/>
    </source>
</evidence>
<keyword evidence="2" id="KW-0812">Transmembrane</keyword>
<dbReference type="EMBL" id="JAEHOE010000061">
    <property type="protein sequence ID" value="KAG2490514.1"/>
    <property type="molecule type" value="Genomic_DNA"/>
</dbReference>
<dbReference type="AlphaFoldDB" id="A0A835XVF2"/>
<reference evidence="3" key="1">
    <citation type="journal article" date="2020" name="bioRxiv">
        <title>Comparative genomics of Chlamydomonas.</title>
        <authorList>
            <person name="Craig R.J."/>
            <person name="Hasan A.R."/>
            <person name="Ness R.W."/>
            <person name="Keightley P.D."/>
        </authorList>
    </citation>
    <scope>NUCLEOTIDE SEQUENCE</scope>
    <source>
        <strain evidence="3">CCAP 11/70</strain>
    </source>
</reference>
<gene>
    <name evidence="3" type="ORF">HYH03_011136</name>
</gene>
<evidence type="ECO:0000256" key="1">
    <source>
        <dbReference type="SAM" id="MobiDB-lite"/>
    </source>
</evidence>
<feature type="transmembrane region" description="Helical" evidence="2">
    <location>
        <begin position="62"/>
        <end position="80"/>
    </location>
</feature>
<organism evidence="3 4">
    <name type="scientific">Edaphochlamys debaryana</name>
    <dbReference type="NCBI Taxonomy" id="47281"/>
    <lineage>
        <taxon>Eukaryota</taxon>
        <taxon>Viridiplantae</taxon>
        <taxon>Chlorophyta</taxon>
        <taxon>core chlorophytes</taxon>
        <taxon>Chlorophyceae</taxon>
        <taxon>CS clade</taxon>
        <taxon>Chlamydomonadales</taxon>
        <taxon>Chlamydomonadales incertae sedis</taxon>
        <taxon>Edaphochlamys</taxon>
    </lineage>
</organism>
<name>A0A835XVF2_9CHLO</name>
<keyword evidence="4" id="KW-1185">Reference proteome</keyword>
<proteinExistence type="predicted"/>
<keyword evidence="2" id="KW-0472">Membrane</keyword>
<keyword evidence="2" id="KW-1133">Transmembrane helix</keyword>
<dbReference type="Proteomes" id="UP000612055">
    <property type="component" value="Unassembled WGS sequence"/>
</dbReference>
<sequence length="449" mass="48298">MRQRPVDVNSATIFVDTQPRPVKRDAAGRPVKAHGHHSSWGSGMPTPAGVAGPSQELTPVRALALLGLALALLAGGAYLVRGNHYAPLHRRIQDEYYTYLQGWDQHRASFVSTSWSLRVEGLAAPIPLRAKVTASKRAVKPLYPAQQRSAREYESTSEPKAAAGSEYEGEEDAVRPGSNARTRQIAQSSLVEFRAEGVLEALLGAHAGDVPFMDKETVKHSKLWTPIVPELRRGRSATLLAEDATGTLTQIELGPLAFSRHRTVAAGGEARCRYGQYGVWQPDSTCLVHEYFWALCVKVARDPLTGQYRLSQEPGGGPGCSPDSRWEAVAWKRLDEGASTVHGRVYLPASARNATSISVRHTADPAILERDAVRRLAPHMEQQILLHAIGLAMCFLSLVLAIAVGAFAAPRLLAWARGRLGGPGAAAAGGRRARAGGAGGKSSGDEWQD</sequence>
<feature type="region of interest" description="Disordered" evidence="1">
    <location>
        <begin position="19"/>
        <end position="53"/>
    </location>
</feature>
<accession>A0A835XVF2</accession>
<evidence type="ECO:0000313" key="4">
    <source>
        <dbReference type="Proteomes" id="UP000612055"/>
    </source>
</evidence>
<evidence type="ECO:0000313" key="3">
    <source>
        <dbReference type="EMBL" id="KAG2490514.1"/>
    </source>
</evidence>
<feature type="transmembrane region" description="Helical" evidence="2">
    <location>
        <begin position="384"/>
        <end position="409"/>
    </location>
</feature>
<dbReference type="OrthoDB" id="533634at2759"/>